<evidence type="ECO:0000256" key="3">
    <source>
        <dbReference type="ARBA" id="ARBA00022679"/>
    </source>
</evidence>
<keyword evidence="3" id="KW-0808">Transferase</keyword>
<gene>
    <name evidence="7" type="ORF">G9U51_04885</name>
</gene>
<protein>
    <recommendedName>
        <fullName evidence="2">aminodeoxychorismate synthase</fullName>
        <ecNumber evidence="2">2.6.1.85</ecNumber>
    </recommendedName>
</protein>
<dbReference type="GO" id="GO:0005737">
    <property type="term" value="C:cytoplasm"/>
    <property type="evidence" value="ECO:0007669"/>
    <property type="project" value="TreeGrafter"/>
</dbReference>
<dbReference type="PRINTS" id="PR00097">
    <property type="entry name" value="ANTSNTHASEII"/>
</dbReference>
<dbReference type="Pfam" id="PF00117">
    <property type="entry name" value="GATase"/>
    <property type="match status" value="1"/>
</dbReference>
<dbReference type="GO" id="GO:0046820">
    <property type="term" value="F:4-amino-4-deoxychorismate synthase activity"/>
    <property type="evidence" value="ECO:0007669"/>
    <property type="project" value="UniProtKB-EC"/>
</dbReference>
<dbReference type="SUPFAM" id="SSF56322">
    <property type="entry name" value="ADC synthase"/>
    <property type="match status" value="1"/>
</dbReference>
<dbReference type="NCBIfam" id="TIGR00566">
    <property type="entry name" value="trpG_papA"/>
    <property type="match status" value="1"/>
</dbReference>
<keyword evidence="8" id="KW-1185">Reference proteome</keyword>
<dbReference type="PRINTS" id="PR00096">
    <property type="entry name" value="GATASE"/>
</dbReference>
<dbReference type="EMBL" id="JAAOIV010000003">
    <property type="protein sequence ID" value="NHN55123.1"/>
    <property type="molecule type" value="Genomic_DNA"/>
</dbReference>
<sequence length="681" mass="72542">MDVLVIDNHDSFTFNLVELLRAHDRVQVTVQRNDEPLPADWAARFDAVVISPGPGRPDVLADVGCSREVVEHAALPVLGVCLGHQLIASLHGCPVAESAHPRHGEVSPVTHDRDPLFAGIPDTFEVVRYHSLDVPAVRAPVRPLAYADDGTLMALRVADQPLWGVQFHPESIRSAWGHTLIGNFLRLAGEHARSTTTWRQRSRQVPAVGLEQVLAAGPAPRVVLDGVIGHTLVGWDVGSHELQYRCGGFARIVSRDGAIEDSEMGLLDLLERRLGGLTGEGPVRLGYAGYLGYELGVELLGHAALPSDELPAEGPPDGWLALITRGVLLAADGEVTLVGLDDPNDPASVAALDEWFTTTTEQLAESIVGQSYSPPTATDLRWTEPADYLALIARCQDAITRGESYELCLTHQVRGRWTGDPLQLFLTLRAGGTVPYAAFLDLGDGRYAVSGSPELFLSVDAHRHAVSRPIKGTRATTGDPARDPGIRQELAESAKDRAENLMIVDLVRNDFARVAVPGSTTVTELFGVHSFPTVLQMISTIECDLPPGVSAVQLVRSAFPPGSMTGAPKARSVAILRALEGRPRGIYSGTIGLFGLDGSASLNVAIRTIVLDGGDFSIGVGGAITRLSDPQAEWRETVDKARSSLTALGATMGEMDGAGWGETTARSADRPCATGVFGPAG</sequence>
<dbReference type="GO" id="GO:0000162">
    <property type="term" value="P:L-tryptophan biosynthetic process"/>
    <property type="evidence" value="ECO:0007669"/>
    <property type="project" value="TreeGrafter"/>
</dbReference>
<dbReference type="InterPro" id="IPR006221">
    <property type="entry name" value="TrpG/PapA_dom"/>
</dbReference>
<accession>A0A967B0F3</accession>
<evidence type="ECO:0000256" key="1">
    <source>
        <dbReference type="ARBA" id="ARBA00005970"/>
    </source>
</evidence>
<dbReference type="Pfam" id="PF00425">
    <property type="entry name" value="Chorismate_bind"/>
    <property type="match status" value="1"/>
</dbReference>
<dbReference type="GO" id="GO:0008153">
    <property type="term" value="P:4-aminobenzoate biosynthetic process"/>
    <property type="evidence" value="ECO:0007669"/>
    <property type="project" value="TreeGrafter"/>
</dbReference>
<dbReference type="RefSeq" id="WP_166194134.1">
    <property type="nucleotide sequence ID" value="NZ_JAAOIV010000003.1"/>
</dbReference>
<comment type="caution">
    <text evidence="7">The sequence shown here is derived from an EMBL/GenBank/DDBJ whole genome shotgun (WGS) entry which is preliminary data.</text>
</comment>
<dbReference type="PANTHER" id="PTHR11236">
    <property type="entry name" value="AMINOBENZOATE/ANTHRANILATE SYNTHASE"/>
    <property type="match status" value="1"/>
</dbReference>
<dbReference type="SUPFAM" id="SSF52317">
    <property type="entry name" value="Class I glutamine amidotransferase-like"/>
    <property type="match status" value="1"/>
</dbReference>
<evidence type="ECO:0000313" key="8">
    <source>
        <dbReference type="Proteomes" id="UP000744769"/>
    </source>
</evidence>
<dbReference type="PRINTS" id="PR00099">
    <property type="entry name" value="CPSGATASE"/>
</dbReference>
<evidence type="ECO:0000259" key="5">
    <source>
        <dbReference type="Pfam" id="PF00117"/>
    </source>
</evidence>
<dbReference type="InterPro" id="IPR019999">
    <property type="entry name" value="Anth_synth_I-like"/>
</dbReference>
<keyword evidence="4" id="KW-0315">Glutamine amidotransferase</keyword>
<dbReference type="CDD" id="cd01743">
    <property type="entry name" value="GATase1_Anthranilate_Synthase"/>
    <property type="match status" value="1"/>
</dbReference>
<dbReference type="EC" id="2.6.1.85" evidence="2"/>
<dbReference type="PANTHER" id="PTHR11236:SF18">
    <property type="entry name" value="AMINODEOXYCHORISMATE SYNTHASE"/>
    <property type="match status" value="1"/>
</dbReference>
<dbReference type="PROSITE" id="PS51273">
    <property type="entry name" value="GATASE_TYPE_1"/>
    <property type="match status" value="1"/>
</dbReference>
<organism evidence="7 8">
    <name type="scientific">Metallococcus carri</name>
    <dbReference type="NCBI Taxonomy" id="1656884"/>
    <lineage>
        <taxon>Bacteria</taxon>
        <taxon>Bacillati</taxon>
        <taxon>Actinomycetota</taxon>
        <taxon>Actinomycetes</taxon>
        <taxon>Micrococcales</taxon>
        <taxon>Dermacoccaceae</taxon>
        <taxon>Metallococcus</taxon>
    </lineage>
</organism>
<proteinExistence type="inferred from homology"/>
<feature type="domain" description="Chorismate-utilising enzyme C-terminal" evidence="6">
    <location>
        <begin position="386"/>
        <end position="640"/>
    </location>
</feature>
<dbReference type="Gene3D" id="3.40.50.880">
    <property type="match status" value="1"/>
</dbReference>
<dbReference type="InterPro" id="IPR017926">
    <property type="entry name" value="GATASE"/>
</dbReference>
<evidence type="ECO:0000259" key="6">
    <source>
        <dbReference type="Pfam" id="PF00425"/>
    </source>
</evidence>
<feature type="domain" description="Glutamine amidotransferase" evidence="5">
    <location>
        <begin position="4"/>
        <end position="185"/>
    </location>
</feature>
<reference evidence="7" key="1">
    <citation type="submission" date="2020-03" db="EMBL/GenBank/DDBJ databases">
        <title>Draft sequencing of Calidifontibacter sp. DB0510.</title>
        <authorList>
            <person name="Kim D.-U."/>
        </authorList>
    </citation>
    <scope>NUCLEOTIDE SEQUENCE</scope>
    <source>
        <strain evidence="7">DB0510</strain>
    </source>
</reference>
<dbReference type="InterPro" id="IPR005801">
    <property type="entry name" value="ADC_synthase"/>
</dbReference>
<dbReference type="InterPro" id="IPR029062">
    <property type="entry name" value="Class_I_gatase-like"/>
</dbReference>
<dbReference type="Gene3D" id="3.60.120.10">
    <property type="entry name" value="Anthranilate synthase"/>
    <property type="match status" value="1"/>
</dbReference>
<dbReference type="Proteomes" id="UP000744769">
    <property type="component" value="Unassembled WGS sequence"/>
</dbReference>
<name>A0A967B0F3_9MICO</name>
<keyword evidence="7" id="KW-0378">Hydrolase</keyword>
<dbReference type="GO" id="GO:0016787">
    <property type="term" value="F:hydrolase activity"/>
    <property type="evidence" value="ECO:0007669"/>
    <property type="project" value="UniProtKB-KW"/>
</dbReference>
<evidence type="ECO:0000313" key="7">
    <source>
        <dbReference type="EMBL" id="NHN55123.1"/>
    </source>
</evidence>
<dbReference type="InterPro" id="IPR015890">
    <property type="entry name" value="Chorismate_C"/>
</dbReference>
<evidence type="ECO:0000256" key="2">
    <source>
        <dbReference type="ARBA" id="ARBA00013139"/>
    </source>
</evidence>
<comment type="similarity">
    <text evidence="1">In the C-terminal section; belongs to the anthranilate synthase component I family.</text>
</comment>
<dbReference type="AlphaFoldDB" id="A0A967B0F3"/>
<evidence type="ECO:0000256" key="4">
    <source>
        <dbReference type="ARBA" id="ARBA00022962"/>
    </source>
</evidence>